<organism evidence="2">
    <name type="scientific">freshwater metagenome</name>
    <dbReference type="NCBI Taxonomy" id="449393"/>
    <lineage>
        <taxon>unclassified sequences</taxon>
        <taxon>metagenomes</taxon>
        <taxon>ecological metagenomes</taxon>
    </lineage>
</organism>
<dbReference type="PANTHER" id="PTHR34387">
    <property type="entry name" value="SLR1258 PROTEIN"/>
    <property type="match status" value="1"/>
</dbReference>
<dbReference type="GO" id="GO:0006974">
    <property type="term" value="P:DNA damage response"/>
    <property type="evidence" value="ECO:0007669"/>
    <property type="project" value="TreeGrafter"/>
</dbReference>
<proteinExistence type="predicted"/>
<dbReference type="Gene3D" id="3.30.70.2970">
    <property type="entry name" value="Protein of unknown function (DUF541), domain 2"/>
    <property type="match status" value="1"/>
</dbReference>
<keyword evidence="1" id="KW-1133">Transmembrane helix</keyword>
<dbReference type="AlphaFoldDB" id="A0A094Q4F6"/>
<sequence>MSINNPQSAIERTKAITLIVVAVIMAVAVGGGLVQVGAGFASRSNSGITVTGSAKTEAVADNAVWTLNVTQTSATVADAVKKVGADVEALTNYLTKGGVPADALTLGAVSTYGNQEYSNGNYTGRILNYVANRDLTVRSKDVELISRLSQGIGALLQTGVNVNNYGPQYYVSTLPDLRPQLLAEAMKDAQVRAEAITDAVGGGVGSVLSVKSGVIQVTTPDSTMTADVGAYDTSTIQKTVTATVSVTFKTK</sequence>
<dbReference type="PANTHER" id="PTHR34387:SF2">
    <property type="entry name" value="SLR1258 PROTEIN"/>
    <property type="match status" value="1"/>
</dbReference>
<name>A0A094Q4F6_9ZZZZ</name>
<reference evidence="2" key="1">
    <citation type="submission" date="2014-05" db="EMBL/GenBank/DDBJ databases">
        <title>Key roles for freshwater Actinobacteria revealed by deep metagenomic sequencing.</title>
        <authorList>
            <person name="Ghai R."/>
            <person name="Mizuno C.M."/>
            <person name="Picazo A."/>
            <person name="Camacho A."/>
            <person name="Rodriguez-Valera F."/>
        </authorList>
    </citation>
    <scope>NUCLEOTIDE SEQUENCE</scope>
</reference>
<dbReference type="EMBL" id="JNSK01000027">
    <property type="protein sequence ID" value="KGA18277.1"/>
    <property type="molecule type" value="Genomic_DNA"/>
</dbReference>
<evidence type="ECO:0000313" key="2">
    <source>
        <dbReference type="EMBL" id="KGA18277.1"/>
    </source>
</evidence>
<keyword evidence="1" id="KW-0472">Membrane</keyword>
<dbReference type="InterPro" id="IPR052022">
    <property type="entry name" value="26kDa_periplasmic_antigen"/>
</dbReference>
<dbReference type="Pfam" id="PF04402">
    <property type="entry name" value="SIMPL"/>
    <property type="match status" value="1"/>
</dbReference>
<evidence type="ECO:0000256" key="1">
    <source>
        <dbReference type="SAM" id="Phobius"/>
    </source>
</evidence>
<evidence type="ECO:0008006" key="3">
    <source>
        <dbReference type="Google" id="ProtNLM"/>
    </source>
</evidence>
<keyword evidence="1" id="KW-0812">Transmembrane</keyword>
<accession>A0A094Q4F6</accession>
<dbReference type="InterPro" id="IPR007497">
    <property type="entry name" value="SIMPL/DUF541"/>
</dbReference>
<protein>
    <recommendedName>
        <fullName evidence="3">DUF541 domain-containing protein</fullName>
    </recommendedName>
</protein>
<gene>
    <name evidence="2" type="ORF">GM50_9060</name>
</gene>
<dbReference type="Gene3D" id="3.30.110.170">
    <property type="entry name" value="Protein of unknown function (DUF541), domain 1"/>
    <property type="match status" value="1"/>
</dbReference>
<comment type="caution">
    <text evidence="2">The sequence shown here is derived from an EMBL/GenBank/DDBJ whole genome shotgun (WGS) entry which is preliminary data.</text>
</comment>
<feature type="transmembrane region" description="Helical" evidence="1">
    <location>
        <begin position="15"/>
        <end position="34"/>
    </location>
</feature>